<organism evidence="1">
    <name type="scientific">Arundo donax</name>
    <name type="common">Giant reed</name>
    <name type="synonym">Donax arundinaceus</name>
    <dbReference type="NCBI Taxonomy" id="35708"/>
    <lineage>
        <taxon>Eukaryota</taxon>
        <taxon>Viridiplantae</taxon>
        <taxon>Streptophyta</taxon>
        <taxon>Embryophyta</taxon>
        <taxon>Tracheophyta</taxon>
        <taxon>Spermatophyta</taxon>
        <taxon>Magnoliopsida</taxon>
        <taxon>Liliopsida</taxon>
        <taxon>Poales</taxon>
        <taxon>Poaceae</taxon>
        <taxon>PACMAD clade</taxon>
        <taxon>Arundinoideae</taxon>
        <taxon>Arundineae</taxon>
        <taxon>Arundo</taxon>
    </lineage>
</organism>
<proteinExistence type="predicted"/>
<dbReference type="EMBL" id="GBRH01210369">
    <property type="protein sequence ID" value="JAD87526.1"/>
    <property type="molecule type" value="Transcribed_RNA"/>
</dbReference>
<evidence type="ECO:0000313" key="1">
    <source>
        <dbReference type="EMBL" id="JAD87526.1"/>
    </source>
</evidence>
<protein>
    <submittedName>
        <fullName evidence="1">Uncharacterized protein</fullName>
    </submittedName>
</protein>
<reference evidence="1" key="2">
    <citation type="journal article" date="2015" name="Data Brief">
        <title>Shoot transcriptome of the giant reed, Arundo donax.</title>
        <authorList>
            <person name="Barrero R.A."/>
            <person name="Guerrero F.D."/>
            <person name="Moolhuijzen P."/>
            <person name="Goolsby J.A."/>
            <person name="Tidwell J."/>
            <person name="Bellgard S.E."/>
            <person name="Bellgard M.I."/>
        </authorList>
    </citation>
    <scope>NUCLEOTIDE SEQUENCE</scope>
    <source>
        <tissue evidence="1">Shoot tissue taken approximately 20 cm above the soil surface</tissue>
    </source>
</reference>
<sequence>METETTVRCSITCTSLLAWTTTTPPAMAPRLATGCRMAPPSTAMATGGILRTTTTMGACSMASTSCSTSMKLSTSLAWTSPSRGREWRMAASSSG</sequence>
<reference evidence="1" key="1">
    <citation type="submission" date="2014-09" db="EMBL/GenBank/DDBJ databases">
        <authorList>
            <person name="Magalhaes I.L.F."/>
            <person name="Oliveira U."/>
            <person name="Santos F.R."/>
            <person name="Vidigal T.H.D.A."/>
            <person name="Brescovit A.D."/>
            <person name="Santos A.J."/>
        </authorList>
    </citation>
    <scope>NUCLEOTIDE SEQUENCE</scope>
    <source>
        <tissue evidence="1">Shoot tissue taken approximately 20 cm above the soil surface</tissue>
    </source>
</reference>
<dbReference type="AlphaFoldDB" id="A0A0A9DIA8"/>
<name>A0A0A9DIA8_ARUDO</name>
<accession>A0A0A9DIA8</accession>